<evidence type="ECO:0000256" key="2">
    <source>
        <dbReference type="SAM" id="SignalP"/>
    </source>
</evidence>
<gene>
    <name evidence="3" type="ORF">EUA98_00610</name>
</gene>
<protein>
    <recommendedName>
        <fullName evidence="5">Spore coat protein CotH</fullName>
    </recommendedName>
</protein>
<dbReference type="Pfam" id="PF08757">
    <property type="entry name" value="CotH"/>
    <property type="match status" value="1"/>
</dbReference>
<evidence type="ECO:0000256" key="1">
    <source>
        <dbReference type="SAM" id="MobiDB-lite"/>
    </source>
</evidence>
<dbReference type="OrthoDB" id="3280828at2"/>
<feature type="region of interest" description="Disordered" evidence="1">
    <location>
        <begin position="327"/>
        <end position="378"/>
    </location>
</feature>
<dbReference type="EMBL" id="SDWW01000001">
    <property type="protein sequence ID" value="RYV53021.1"/>
    <property type="molecule type" value="Genomic_DNA"/>
</dbReference>
<dbReference type="PANTHER" id="PTHR40050:SF1">
    <property type="entry name" value="INNER SPORE COAT PROTEIN H"/>
    <property type="match status" value="1"/>
</dbReference>
<accession>A0A4Q5N8C4</accession>
<keyword evidence="4" id="KW-1185">Reference proteome</keyword>
<keyword evidence="2" id="KW-0732">Signal</keyword>
<feature type="chain" id="PRO_5020557900" description="Spore coat protein CotH" evidence="2">
    <location>
        <begin position="36"/>
        <end position="451"/>
    </location>
</feature>
<dbReference type="RefSeq" id="WP_130100720.1">
    <property type="nucleotide sequence ID" value="NZ_SDWW01000001.1"/>
</dbReference>
<organism evidence="3 4">
    <name type="scientific">Pengzhenrongella frigida</name>
    <dbReference type="NCBI Taxonomy" id="1259133"/>
    <lineage>
        <taxon>Bacteria</taxon>
        <taxon>Bacillati</taxon>
        <taxon>Actinomycetota</taxon>
        <taxon>Actinomycetes</taxon>
        <taxon>Micrococcales</taxon>
        <taxon>Pengzhenrongella</taxon>
    </lineage>
</organism>
<evidence type="ECO:0008006" key="5">
    <source>
        <dbReference type="Google" id="ProtNLM"/>
    </source>
</evidence>
<name>A0A4Q5N8C4_9MICO</name>
<evidence type="ECO:0000313" key="3">
    <source>
        <dbReference type="EMBL" id="RYV53021.1"/>
    </source>
</evidence>
<proteinExistence type="predicted"/>
<dbReference type="AlphaFoldDB" id="A0A4Q5N8C4"/>
<dbReference type="PANTHER" id="PTHR40050">
    <property type="entry name" value="INNER SPORE COAT PROTEIN H"/>
    <property type="match status" value="1"/>
</dbReference>
<feature type="signal peptide" evidence="2">
    <location>
        <begin position="1"/>
        <end position="35"/>
    </location>
</feature>
<comment type="caution">
    <text evidence="3">The sequence shown here is derived from an EMBL/GenBank/DDBJ whole genome shotgun (WGS) entry which is preliminary data.</text>
</comment>
<evidence type="ECO:0000313" key="4">
    <source>
        <dbReference type="Proteomes" id="UP000293764"/>
    </source>
</evidence>
<feature type="compositionally biased region" description="Gly residues" evidence="1">
    <location>
        <begin position="361"/>
        <end position="378"/>
    </location>
</feature>
<feature type="compositionally biased region" description="Low complexity" evidence="1">
    <location>
        <begin position="340"/>
        <end position="353"/>
    </location>
</feature>
<sequence>MTTPPLVLRPTPRRFRAGAVVLGTTLALGGLTACATTTATGSGSSAASSSSTSRLFDSATVHDIAVTYDDDDYDAMIASYQSTGEKAWITATVTIDGTTFEDVGLRLKGNSSLRGLTAADAEDPAALPWLIRLDKSDDSLSFDGTTSFVVRSSTTETALNEAVALELIGLSGLATEQAAASRFSVNGGDADLRLIIENPDDAWDAASFGSAGLLYKAEADGDYSYRGDDPASYDDVFDQEAGDEDLTPLIDFLAWIDGADDATFNAELAAHLDVTAFATYLAMQELVDNFDDISGPGNNSYLHYDTTSGVFTVVAWDQNLSFGTQNTAGGDAAGGGPAGGAMPDGAMPDGAMPDGDRPGRPTGGAAPGGGAAGQPGGGMGGNVLAERFMADDEFAALYASTLADLTATLYASGTAADIVRSWTTVLTDQAGDLVSTETIDQEAAAITTYFD</sequence>
<dbReference type="InterPro" id="IPR014867">
    <property type="entry name" value="Spore_coat_CotH_CotH2/3/7"/>
</dbReference>
<dbReference type="Proteomes" id="UP000293764">
    <property type="component" value="Unassembled WGS sequence"/>
</dbReference>
<reference evidence="3 4" key="1">
    <citation type="submission" date="2019-01" db="EMBL/GenBank/DDBJ databases">
        <title>Novel species of Cellulomonas.</title>
        <authorList>
            <person name="Liu Q."/>
            <person name="Xin Y.-H."/>
        </authorList>
    </citation>
    <scope>NUCLEOTIDE SEQUENCE [LARGE SCALE GENOMIC DNA]</scope>
    <source>
        <strain evidence="3 4">HLT2-17</strain>
    </source>
</reference>